<dbReference type="RefSeq" id="WP_069976748.1">
    <property type="nucleotide sequence ID" value="NZ_CP017269.1"/>
</dbReference>
<evidence type="ECO:0000256" key="1">
    <source>
        <dbReference type="ARBA" id="ARBA00004635"/>
    </source>
</evidence>
<evidence type="ECO:0000256" key="5">
    <source>
        <dbReference type="ARBA" id="ARBA00023136"/>
    </source>
</evidence>
<keyword evidence="3" id="KW-0309">Germination</keyword>
<evidence type="ECO:0000259" key="9">
    <source>
        <dbReference type="Pfam" id="PF25198"/>
    </source>
</evidence>
<dbReference type="STRING" id="1424294.Gferi_11870"/>
<accession>A0A1D8GH55</accession>
<reference evidence="10 11" key="1">
    <citation type="submission" date="2016-09" db="EMBL/GenBank/DDBJ databases">
        <title>Genomic analysis reveals versatility of anaerobic energy metabolism of Geosporobacter ferrireducens IRF9 of phylum Firmicutes.</title>
        <authorList>
            <person name="Kim S.-J."/>
        </authorList>
    </citation>
    <scope>NUCLEOTIDE SEQUENCE [LARGE SCALE GENOMIC DNA]</scope>
    <source>
        <strain evidence="10 11">IRF9</strain>
    </source>
</reference>
<sequence length="415" mass="47001">MINKRKEKDKRTRAKRGIVLVMLTGCFLTGCWDHVEIQERGFVLGVAIDKASPLPMKQETDYRSERDIEKMPLQKGEPSYTYTIQVPIIVFAKNQPTGVAGGGAEADATWNMTIQGKSFMEANRQYSTRTNYPPFYEHLQAIIISEDVAREGITASIDLFLRDHEMRRRTRVFITPGEAKTVLDVQPRIEDYPAMYLAQLPFNASKTSRILHKTDLGEMSELLHAGADFVLPRVVATKDEIKDAGAAVFKGDKMVGWLGELDTIYLKWVRDAVLGGVIVVSMPNDPESVVTLEIKSAKTKVRPKVEGNGIKMDIRVKAEFSLAEKTEAHFRNALDEDFLKELETKAERDLRENMEDTVRYVQKEFGADIFLFNLAMERYAPDTWDQVKDKWADIFPQVEVAVSVKAKIAEIGTMK</sequence>
<comment type="subcellular location">
    <subcellularLocation>
        <location evidence="1">Membrane</location>
        <topology evidence="1">Lipid-anchor</topology>
    </subcellularLocation>
</comment>
<dbReference type="InterPro" id="IPR046953">
    <property type="entry name" value="Spore_GerAC-like_C"/>
</dbReference>
<keyword evidence="5" id="KW-0472">Membrane</keyword>
<evidence type="ECO:0000313" key="11">
    <source>
        <dbReference type="Proteomes" id="UP000095743"/>
    </source>
</evidence>
<keyword evidence="4" id="KW-0732">Signal</keyword>
<comment type="similarity">
    <text evidence="2">Belongs to the GerABKC lipoprotein family.</text>
</comment>
<dbReference type="AlphaFoldDB" id="A0A1D8GH55"/>
<dbReference type="PANTHER" id="PTHR35789:SF1">
    <property type="entry name" value="SPORE GERMINATION PROTEIN B3"/>
    <property type="match status" value="1"/>
</dbReference>
<gene>
    <name evidence="10" type="ORF">Gferi_11870</name>
</gene>
<dbReference type="KEGG" id="gfe:Gferi_11870"/>
<feature type="domain" description="Spore germination GerAC-like C-terminal" evidence="8">
    <location>
        <begin position="245"/>
        <end position="412"/>
    </location>
</feature>
<dbReference type="EMBL" id="CP017269">
    <property type="protein sequence ID" value="AOT70231.1"/>
    <property type="molecule type" value="Genomic_DNA"/>
</dbReference>
<dbReference type="GO" id="GO:0016020">
    <property type="term" value="C:membrane"/>
    <property type="evidence" value="ECO:0007669"/>
    <property type="project" value="UniProtKB-SubCell"/>
</dbReference>
<dbReference type="GO" id="GO:0009847">
    <property type="term" value="P:spore germination"/>
    <property type="evidence" value="ECO:0007669"/>
    <property type="project" value="InterPro"/>
</dbReference>
<dbReference type="Gene3D" id="3.30.300.210">
    <property type="entry name" value="Nutrient germinant receptor protein C, domain 3"/>
    <property type="match status" value="1"/>
</dbReference>
<dbReference type="OrthoDB" id="2569624at2"/>
<dbReference type="InterPro" id="IPR057336">
    <property type="entry name" value="GerAC_N"/>
</dbReference>
<evidence type="ECO:0000256" key="3">
    <source>
        <dbReference type="ARBA" id="ARBA00022544"/>
    </source>
</evidence>
<dbReference type="Pfam" id="PF05504">
    <property type="entry name" value="Spore_GerAC"/>
    <property type="match status" value="1"/>
</dbReference>
<evidence type="ECO:0000256" key="4">
    <source>
        <dbReference type="ARBA" id="ARBA00022729"/>
    </source>
</evidence>
<feature type="domain" description="Spore germination protein N-terminal" evidence="9">
    <location>
        <begin position="33"/>
        <end position="234"/>
    </location>
</feature>
<dbReference type="NCBIfam" id="TIGR02887">
    <property type="entry name" value="spore_ger_x_C"/>
    <property type="match status" value="1"/>
</dbReference>
<dbReference type="InterPro" id="IPR008844">
    <property type="entry name" value="Spore_GerAC-like"/>
</dbReference>
<evidence type="ECO:0000256" key="2">
    <source>
        <dbReference type="ARBA" id="ARBA00007886"/>
    </source>
</evidence>
<organism evidence="10 11">
    <name type="scientific">Geosporobacter ferrireducens</name>
    <dbReference type="NCBI Taxonomy" id="1424294"/>
    <lineage>
        <taxon>Bacteria</taxon>
        <taxon>Bacillati</taxon>
        <taxon>Bacillota</taxon>
        <taxon>Clostridia</taxon>
        <taxon>Peptostreptococcales</taxon>
        <taxon>Thermotaleaceae</taxon>
        <taxon>Geosporobacter</taxon>
    </lineage>
</organism>
<evidence type="ECO:0000256" key="6">
    <source>
        <dbReference type="ARBA" id="ARBA00023139"/>
    </source>
</evidence>
<keyword evidence="7" id="KW-0449">Lipoprotein</keyword>
<keyword evidence="11" id="KW-1185">Reference proteome</keyword>
<dbReference type="PANTHER" id="PTHR35789">
    <property type="entry name" value="SPORE GERMINATION PROTEIN B3"/>
    <property type="match status" value="1"/>
</dbReference>
<evidence type="ECO:0000313" key="10">
    <source>
        <dbReference type="EMBL" id="AOT70231.1"/>
    </source>
</evidence>
<keyword evidence="6" id="KW-0564">Palmitate</keyword>
<proteinExistence type="inferred from homology"/>
<name>A0A1D8GH55_9FIRM</name>
<dbReference type="Proteomes" id="UP000095743">
    <property type="component" value="Chromosome"/>
</dbReference>
<dbReference type="Pfam" id="PF25198">
    <property type="entry name" value="Spore_GerAC_N"/>
    <property type="match status" value="1"/>
</dbReference>
<evidence type="ECO:0000256" key="7">
    <source>
        <dbReference type="ARBA" id="ARBA00023288"/>
    </source>
</evidence>
<evidence type="ECO:0000259" key="8">
    <source>
        <dbReference type="Pfam" id="PF05504"/>
    </source>
</evidence>
<dbReference type="PROSITE" id="PS51257">
    <property type="entry name" value="PROKAR_LIPOPROTEIN"/>
    <property type="match status" value="1"/>
</dbReference>
<protein>
    <submittedName>
        <fullName evidence="10">Uncharacterized protein</fullName>
    </submittedName>
</protein>
<dbReference type="InterPro" id="IPR038501">
    <property type="entry name" value="Spore_GerAC_C_sf"/>
</dbReference>